<protein>
    <submittedName>
        <fullName evidence="1">Uncharacterized protein</fullName>
    </submittedName>
</protein>
<reference evidence="1 2" key="1">
    <citation type="submission" date="2018-11" db="EMBL/GenBank/DDBJ databases">
        <authorList>
            <consortium name="Pathogen Informatics"/>
        </authorList>
    </citation>
    <scope>NUCLEOTIDE SEQUENCE [LARGE SCALE GENOMIC DNA]</scope>
</reference>
<dbReference type="AlphaFoldDB" id="A0A3P7V718"/>
<name>A0A3P7V718_9BILA</name>
<dbReference type="Proteomes" id="UP000280834">
    <property type="component" value="Unassembled WGS sequence"/>
</dbReference>
<dbReference type="EMBL" id="UZAG01019326">
    <property type="protein sequence ID" value="VDO43270.1"/>
    <property type="molecule type" value="Genomic_DNA"/>
</dbReference>
<organism evidence="1 2">
    <name type="scientific">Brugia timori</name>
    <dbReference type="NCBI Taxonomy" id="42155"/>
    <lineage>
        <taxon>Eukaryota</taxon>
        <taxon>Metazoa</taxon>
        <taxon>Ecdysozoa</taxon>
        <taxon>Nematoda</taxon>
        <taxon>Chromadorea</taxon>
        <taxon>Rhabditida</taxon>
        <taxon>Spirurina</taxon>
        <taxon>Spiruromorpha</taxon>
        <taxon>Filarioidea</taxon>
        <taxon>Onchocercidae</taxon>
        <taxon>Brugia</taxon>
    </lineage>
</organism>
<keyword evidence="2" id="KW-1185">Reference proteome</keyword>
<proteinExistence type="predicted"/>
<sequence length="32" mass="4033">MDMYQHLDHMIQYHIDPIFYIVQKQKVNIRTI</sequence>
<gene>
    <name evidence="1" type="ORF">BTMF_LOCUS12626</name>
</gene>
<evidence type="ECO:0000313" key="2">
    <source>
        <dbReference type="Proteomes" id="UP000280834"/>
    </source>
</evidence>
<accession>A0A3P7V718</accession>
<evidence type="ECO:0000313" key="1">
    <source>
        <dbReference type="EMBL" id="VDO43270.1"/>
    </source>
</evidence>